<dbReference type="PANTHER" id="PTHR10000">
    <property type="entry name" value="PHOSPHOSERINE PHOSPHATASE"/>
    <property type="match status" value="1"/>
</dbReference>
<dbReference type="PANTHER" id="PTHR10000:SF8">
    <property type="entry name" value="HAD SUPERFAMILY HYDROLASE-LIKE, TYPE 3"/>
    <property type="match status" value="1"/>
</dbReference>
<dbReference type="RefSeq" id="WP_207276616.1">
    <property type="nucleotide sequence ID" value="NZ_JAFMPK010000047.1"/>
</dbReference>
<dbReference type="Gene3D" id="3.40.50.1000">
    <property type="entry name" value="HAD superfamily/HAD-like"/>
    <property type="match status" value="1"/>
</dbReference>
<dbReference type="Proteomes" id="UP000664617">
    <property type="component" value="Unassembled WGS sequence"/>
</dbReference>
<organism evidence="1 2">
    <name type="scientific">Myceligenerans salitolerans</name>
    <dbReference type="NCBI Taxonomy" id="1230528"/>
    <lineage>
        <taxon>Bacteria</taxon>
        <taxon>Bacillati</taxon>
        <taxon>Actinomycetota</taxon>
        <taxon>Actinomycetes</taxon>
        <taxon>Micrococcales</taxon>
        <taxon>Promicromonosporaceae</taxon>
        <taxon>Myceligenerans</taxon>
    </lineage>
</organism>
<evidence type="ECO:0000313" key="2">
    <source>
        <dbReference type="Proteomes" id="UP000664617"/>
    </source>
</evidence>
<accession>A0ABS3ICE4</accession>
<dbReference type="Pfam" id="PF08282">
    <property type="entry name" value="Hydrolase_3"/>
    <property type="match status" value="1"/>
</dbReference>
<comment type="caution">
    <text evidence="1">The sequence shown here is derived from an EMBL/GenBank/DDBJ whole genome shotgun (WGS) entry which is preliminary data.</text>
</comment>
<keyword evidence="1" id="KW-0378">Hydrolase</keyword>
<dbReference type="InterPro" id="IPR036412">
    <property type="entry name" value="HAD-like_sf"/>
</dbReference>
<gene>
    <name evidence="1" type="ORF">J0911_16905</name>
</gene>
<keyword evidence="2" id="KW-1185">Reference proteome</keyword>
<dbReference type="InterPro" id="IPR023214">
    <property type="entry name" value="HAD_sf"/>
</dbReference>
<dbReference type="SUPFAM" id="SSF56784">
    <property type="entry name" value="HAD-like"/>
    <property type="match status" value="1"/>
</dbReference>
<reference evidence="2" key="1">
    <citation type="submission" date="2023-07" db="EMBL/GenBank/DDBJ databases">
        <title>Myceligenerans salitolerans sp. nov., a halotolerant actinomycete isolated from a salt lake in Xinjiang, China.</title>
        <authorList>
            <person name="Guan T."/>
        </authorList>
    </citation>
    <scope>NUCLEOTIDE SEQUENCE [LARGE SCALE GENOMIC DNA]</scope>
    <source>
        <strain evidence="2">XHU 5031</strain>
    </source>
</reference>
<name>A0ABS3ICE4_9MICO</name>
<proteinExistence type="predicted"/>
<dbReference type="EMBL" id="JAFMPK010000047">
    <property type="protein sequence ID" value="MBO0610707.1"/>
    <property type="molecule type" value="Genomic_DNA"/>
</dbReference>
<evidence type="ECO:0000313" key="1">
    <source>
        <dbReference type="EMBL" id="MBO0610707.1"/>
    </source>
</evidence>
<protein>
    <submittedName>
        <fullName evidence="1">HAD hydrolase family protein</fullName>
    </submittedName>
</protein>
<dbReference type="Gene3D" id="3.30.1240.10">
    <property type="match status" value="1"/>
</dbReference>
<dbReference type="GO" id="GO:0016787">
    <property type="term" value="F:hydrolase activity"/>
    <property type="evidence" value="ECO:0007669"/>
    <property type="project" value="UniProtKB-KW"/>
</dbReference>
<sequence length="284" mass="29781">MNAHSVTHSDAHPGAARQALRLPTTVPALLALDIDGTLLVTGQKIPAATVRAVRAVVAAGHSVVLATGRSLAGVRPVVRQLGLRSGAVVCSNGAVIARICGRRLIVEQHVTFDPKTVLLRVCGAAPDALLAVEDLERGGWRVSQKFPRGRLNGPQHRVRWEHDLWDRPTTRAVIHADDAADLTGELSWCGVTVTAAGADWLDVNAKNLSKATGLEQVRLAAGIDKDATIAVGDAANDVPAFEWAATAVAMGQAHDEVKAAADMVTGTIDEHGLVSVLHALAALR</sequence>